<proteinExistence type="predicted"/>
<evidence type="ECO:0000313" key="3">
    <source>
        <dbReference type="Proteomes" id="UP001281614"/>
    </source>
</evidence>
<evidence type="ECO:0000256" key="1">
    <source>
        <dbReference type="SAM" id="MobiDB-lite"/>
    </source>
</evidence>
<reference evidence="2" key="1">
    <citation type="submission" date="2023-02" db="EMBL/GenBank/DDBJ databases">
        <title>Colletotrichum kahawae CIFC_Que2 genome sequencing and assembly.</title>
        <authorList>
            <person name="Baroncelli R."/>
        </authorList>
    </citation>
    <scope>NUCLEOTIDE SEQUENCE</scope>
    <source>
        <strain evidence="2">CIFC_Que2</strain>
    </source>
</reference>
<sequence length="181" mass="19957">MPRIKTRRRPGLVIPTLPPKKQLPNNENTSGLWRGFGKWAYLTKGTLTMEGHARAARKKSTVTETDVSGRQDGFKEALARAAVASSSSSSSSSSSNGWTSPATLASGYQVFQCLCCINGLHKLAYSYRAAKLRNKVRIIDFLNTAIFHHCPSQHSQMSNIEHDQRCYSSHRACPYGALTLV</sequence>
<feature type="region of interest" description="Disordered" evidence="1">
    <location>
        <begin position="1"/>
        <end position="28"/>
    </location>
</feature>
<name>A0AAD9YV03_COLKA</name>
<evidence type="ECO:0000313" key="2">
    <source>
        <dbReference type="EMBL" id="KAK2780425.1"/>
    </source>
</evidence>
<gene>
    <name evidence="2" type="ORF">CKAH01_00369</name>
</gene>
<protein>
    <submittedName>
        <fullName evidence="2">Uncharacterized protein</fullName>
    </submittedName>
</protein>
<accession>A0AAD9YV03</accession>
<dbReference type="EMBL" id="VYYT01000001">
    <property type="protein sequence ID" value="KAK2780425.1"/>
    <property type="molecule type" value="Genomic_DNA"/>
</dbReference>
<dbReference type="AlphaFoldDB" id="A0AAD9YV03"/>
<comment type="caution">
    <text evidence="2">The sequence shown here is derived from an EMBL/GenBank/DDBJ whole genome shotgun (WGS) entry which is preliminary data.</text>
</comment>
<dbReference type="Proteomes" id="UP001281614">
    <property type="component" value="Unassembled WGS sequence"/>
</dbReference>
<feature type="compositionally biased region" description="Basic residues" evidence="1">
    <location>
        <begin position="1"/>
        <end position="10"/>
    </location>
</feature>
<organism evidence="2 3">
    <name type="scientific">Colletotrichum kahawae</name>
    <name type="common">Coffee berry disease fungus</name>
    <dbReference type="NCBI Taxonomy" id="34407"/>
    <lineage>
        <taxon>Eukaryota</taxon>
        <taxon>Fungi</taxon>
        <taxon>Dikarya</taxon>
        <taxon>Ascomycota</taxon>
        <taxon>Pezizomycotina</taxon>
        <taxon>Sordariomycetes</taxon>
        <taxon>Hypocreomycetidae</taxon>
        <taxon>Glomerellales</taxon>
        <taxon>Glomerellaceae</taxon>
        <taxon>Colletotrichum</taxon>
        <taxon>Colletotrichum gloeosporioides species complex</taxon>
    </lineage>
</organism>
<keyword evidence="3" id="KW-1185">Reference proteome</keyword>